<feature type="active site" evidence="5">
    <location>
        <position position="304"/>
    </location>
</feature>
<dbReference type="Gene3D" id="3.30.470.20">
    <property type="entry name" value="ATP-grasp fold, B domain"/>
    <property type="match status" value="1"/>
</dbReference>
<comment type="caution">
    <text evidence="9">The sequence shown here is derived from an EMBL/GenBank/DDBJ whole genome shotgun (WGS) entry which is preliminary data.</text>
</comment>
<comment type="cofactor">
    <cofactor evidence="6">
        <name>Mg(2+)</name>
        <dbReference type="ChEBI" id="CHEBI:18420"/>
    </cofactor>
    <cofactor evidence="6">
        <name>Mn(2+)</name>
        <dbReference type="ChEBI" id="CHEBI:29035"/>
    </cofactor>
    <text evidence="6">Binds 2 magnesium or manganese ions per subunit.</text>
</comment>
<dbReference type="EC" id="6.3.2.4" evidence="4"/>
<sequence length="331" mass="36679">MSFSTKTRVGVLRGGPSPEYEVSLNTGKTILANLPDEYEPLDILISKGGLWHIGGLEKSPYDILKGVDVVFNAMHGAYGEDGTVQKLLEDFGISHVGSGSLSSALGMNKIMSKNILNNYGLKTPHHIIIQKSEDSSITKKMMNMVNEGLPLPIIIKPVSSGSSLGVSFVDKIGDIKNALKESFKHSPKLLVEEYINGREVTCGVIENFRDRDFYTLLPVEIAQNKDSFYDYDSKYNPVYKGLESKYKIPGNFNEDEKRQIAEATILIHKALGLRDYSRADFILHPKRGLFVLEVNTLPELTHSSSFIKSLEAVGGNIKEFLSHLLSKTLGR</sequence>
<evidence type="ECO:0000256" key="2">
    <source>
        <dbReference type="ARBA" id="ARBA00022598"/>
    </source>
</evidence>
<dbReference type="GO" id="GO:0008716">
    <property type="term" value="F:D-alanine-D-alanine ligase activity"/>
    <property type="evidence" value="ECO:0007669"/>
    <property type="project" value="UniProtKB-UniRule"/>
</dbReference>
<feature type="binding site" evidence="6">
    <location>
        <position position="293"/>
    </location>
    <ligand>
        <name>Mg(2+)</name>
        <dbReference type="ChEBI" id="CHEBI:18420"/>
        <label>1</label>
    </ligand>
</feature>
<dbReference type="SUPFAM" id="SSF56059">
    <property type="entry name" value="Glutathione synthetase ATP-binding domain-like"/>
    <property type="match status" value="1"/>
</dbReference>
<dbReference type="InterPro" id="IPR011095">
    <property type="entry name" value="Dala_Dala_lig_C"/>
</dbReference>
<feature type="binding site" evidence="6">
    <location>
        <position position="295"/>
    </location>
    <ligand>
        <name>Mg(2+)</name>
        <dbReference type="ChEBI" id="CHEBI:18420"/>
        <label>2</label>
    </ligand>
</feature>
<name>A0A1G2TY72_9BACT</name>
<dbReference type="InterPro" id="IPR016185">
    <property type="entry name" value="PreATP-grasp_dom_sf"/>
</dbReference>
<dbReference type="PANTHER" id="PTHR23132">
    <property type="entry name" value="D-ALANINE--D-ALANINE LIGASE"/>
    <property type="match status" value="1"/>
</dbReference>
<evidence type="ECO:0000256" key="6">
    <source>
        <dbReference type="PIRSR" id="PIRSR039102-3"/>
    </source>
</evidence>
<feature type="binding site" evidence="6">
    <location>
        <position position="293"/>
    </location>
    <ligand>
        <name>Mg(2+)</name>
        <dbReference type="ChEBI" id="CHEBI:18420"/>
        <label>2</label>
    </ligand>
</feature>
<dbReference type="Pfam" id="PF07478">
    <property type="entry name" value="Dala_Dala_lig_C"/>
    <property type="match status" value="1"/>
</dbReference>
<proteinExistence type="inferred from homology"/>
<reference evidence="9 10" key="1">
    <citation type="journal article" date="2016" name="Nat. Commun.">
        <title>Thousands of microbial genomes shed light on interconnected biogeochemical processes in an aquifer system.</title>
        <authorList>
            <person name="Anantharaman K."/>
            <person name="Brown C.T."/>
            <person name="Hug L.A."/>
            <person name="Sharon I."/>
            <person name="Castelle C.J."/>
            <person name="Probst A.J."/>
            <person name="Thomas B.C."/>
            <person name="Singh A."/>
            <person name="Wilkins M.J."/>
            <person name="Karaoz U."/>
            <person name="Brodie E.L."/>
            <person name="Williams K.H."/>
            <person name="Hubbard S.S."/>
            <person name="Banfield J.F."/>
        </authorList>
    </citation>
    <scope>NUCLEOTIDE SEQUENCE [LARGE SCALE GENOMIC DNA]</scope>
</reference>
<keyword evidence="2 4" id="KW-0436">Ligase</keyword>
<keyword evidence="4" id="KW-0573">Peptidoglycan synthesis</keyword>
<evidence type="ECO:0000256" key="1">
    <source>
        <dbReference type="ARBA" id="ARBA00010871"/>
    </source>
</evidence>
<feature type="domain" description="ATP-grasp" evidence="8">
    <location>
        <begin position="113"/>
        <end position="326"/>
    </location>
</feature>
<evidence type="ECO:0000259" key="8">
    <source>
        <dbReference type="PROSITE" id="PS50975"/>
    </source>
</evidence>
<dbReference type="PROSITE" id="PS50975">
    <property type="entry name" value="ATP_GRASP"/>
    <property type="match status" value="1"/>
</dbReference>
<feature type="active site" evidence="5">
    <location>
        <position position="162"/>
    </location>
</feature>
<dbReference type="InterPro" id="IPR013815">
    <property type="entry name" value="ATP_grasp_subdomain_1"/>
</dbReference>
<dbReference type="InterPro" id="IPR011127">
    <property type="entry name" value="Dala_Dala_lig_N"/>
</dbReference>
<dbReference type="UniPathway" id="UPA00219"/>
<dbReference type="GO" id="GO:0046872">
    <property type="term" value="F:metal ion binding"/>
    <property type="evidence" value="ECO:0007669"/>
    <property type="project" value="UniProtKB-KW"/>
</dbReference>
<keyword evidence="4" id="KW-0133">Cell shape</keyword>
<dbReference type="InterPro" id="IPR005905">
    <property type="entry name" value="D_ala_D_ala"/>
</dbReference>
<keyword evidence="7" id="KW-0067">ATP-binding</keyword>
<comment type="catalytic activity">
    <reaction evidence="4">
        <text>2 D-alanine + ATP = D-alanyl-D-alanine + ADP + phosphate + H(+)</text>
        <dbReference type="Rhea" id="RHEA:11224"/>
        <dbReference type="ChEBI" id="CHEBI:15378"/>
        <dbReference type="ChEBI" id="CHEBI:30616"/>
        <dbReference type="ChEBI" id="CHEBI:43474"/>
        <dbReference type="ChEBI" id="CHEBI:57416"/>
        <dbReference type="ChEBI" id="CHEBI:57822"/>
        <dbReference type="ChEBI" id="CHEBI:456216"/>
        <dbReference type="EC" id="6.3.2.4"/>
    </reaction>
</comment>
<dbReference type="AlphaFoldDB" id="A0A1G2TY72"/>
<gene>
    <name evidence="4" type="primary">ddl</name>
    <name evidence="9" type="ORF">A3A96_02135</name>
</gene>
<dbReference type="EMBL" id="MHWB01000012">
    <property type="protein sequence ID" value="OHB01522.1"/>
    <property type="molecule type" value="Genomic_DNA"/>
</dbReference>
<dbReference type="Gene3D" id="3.40.50.20">
    <property type="match status" value="1"/>
</dbReference>
<dbReference type="GO" id="GO:0008360">
    <property type="term" value="P:regulation of cell shape"/>
    <property type="evidence" value="ECO:0007669"/>
    <property type="project" value="UniProtKB-KW"/>
</dbReference>
<feature type="active site" evidence="5">
    <location>
        <position position="19"/>
    </location>
</feature>
<dbReference type="NCBIfam" id="TIGR01205">
    <property type="entry name" value="D_ala_D_alaTIGR"/>
    <property type="match status" value="1"/>
</dbReference>
<keyword evidence="7" id="KW-0547">Nucleotide-binding</keyword>
<dbReference type="Proteomes" id="UP000177707">
    <property type="component" value="Unassembled WGS sequence"/>
</dbReference>
<evidence type="ECO:0000256" key="4">
    <source>
        <dbReference type="HAMAP-Rule" id="MF_00047"/>
    </source>
</evidence>
<comment type="similarity">
    <text evidence="1 4">Belongs to the D-alanine--D-alanine ligase family.</text>
</comment>
<dbReference type="Gene3D" id="3.30.1490.20">
    <property type="entry name" value="ATP-grasp fold, A domain"/>
    <property type="match status" value="1"/>
</dbReference>
<keyword evidence="6" id="KW-0460">Magnesium</keyword>
<dbReference type="PANTHER" id="PTHR23132:SF23">
    <property type="entry name" value="D-ALANINE--D-ALANINE LIGASE B"/>
    <property type="match status" value="1"/>
</dbReference>
<comment type="pathway">
    <text evidence="4">Cell wall biogenesis; peptidoglycan biosynthesis.</text>
</comment>
<evidence type="ECO:0000256" key="7">
    <source>
        <dbReference type="PROSITE-ProRule" id="PRU00409"/>
    </source>
</evidence>
<comment type="subcellular location">
    <subcellularLocation>
        <location evidence="4">Cytoplasm</location>
    </subcellularLocation>
</comment>
<evidence type="ECO:0000313" key="9">
    <source>
        <dbReference type="EMBL" id="OHB01522.1"/>
    </source>
</evidence>
<keyword evidence="6" id="KW-0479">Metal-binding</keyword>
<dbReference type="InterPro" id="IPR011761">
    <property type="entry name" value="ATP-grasp"/>
</dbReference>
<dbReference type="NCBIfam" id="NF002378">
    <property type="entry name" value="PRK01372.1"/>
    <property type="match status" value="1"/>
</dbReference>
<dbReference type="GO" id="GO:0005524">
    <property type="term" value="F:ATP binding"/>
    <property type="evidence" value="ECO:0007669"/>
    <property type="project" value="UniProtKB-UniRule"/>
</dbReference>
<dbReference type="GO" id="GO:0071555">
    <property type="term" value="P:cell wall organization"/>
    <property type="evidence" value="ECO:0007669"/>
    <property type="project" value="UniProtKB-KW"/>
</dbReference>
<keyword evidence="4" id="KW-0963">Cytoplasm</keyword>
<dbReference type="STRING" id="1802758.A3A96_02135"/>
<evidence type="ECO:0000256" key="5">
    <source>
        <dbReference type="PIRSR" id="PIRSR039102-1"/>
    </source>
</evidence>
<dbReference type="GO" id="GO:0005737">
    <property type="term" value="C:cytoplasm"/>
    <property type="evidence" value="ECO:0007669"/>
    <property type="project" value="UniProtKB-SubCell"/>
</dbReference>
<evidence type="ECO:0000256" key="3">
    <source>
        <dbReference type="ARBA" id="ARBA00023316"/>
    </source>
</evidence>
<evidence type="ECO:0000313" key="10">
    <source>
        <dbReference type="Proteomes" id="UP000177707"/>
    </source>
</evidence>
<keyword evidence="6" id="KW-0464">Manganese</keyword>
<keyword evidence="3 4" id="KW-0961">Cell wall biogenesis/degradation</keyword>
<dbReference type="PIRSF" id="PIRSF039102">
    <property type="entry name" value="Ddl/VanB"/>
    <property type="match status" value="1"/>
</dbReference>
<dbReference type="HAMAP" id="MF_00047">
    <property type="entry name" value="Dala_Dala_lig"/>
    <property type="match status" value="1"/>
</dbReference>
<dbReference type="Pfam" id="PF01820">
    <property type="entry name" value="Dala_Dala_lig_N"/>
    <property type="match status" value="1"/>
</dbReference>
<dbReference type="GO" id="GO:0009252">
    <property type="term" value="P:peptidoglycan biosynthetic process"/>
    <property type="evidence" value="ECO:0007669"/>
    <property type="project" value="UniProtKB-UniRule"/>
</dbReference>
<feature type="binding site" evidence="6">
    <location>
        <position position="280"/>
    </location>
    <ligand>
        <name>Mg(2+)</name>
        <dbReference type="ChEBI" id="CHEBI:18420"/>
        <label>1</label>
    </ligand>
</feature>
<accession>A0A1G2TY72</accession>
<protein>
    <recommendedName>
        <fullName evidence="4">D-alanine--D-alanine ligase</fullName>
        <ecNumber evidence="4">6.3.2.4</ecNumber>
    </recommendedName>
    <alternativeName>
        <fullName evidence="4">D-Ala-D-Ala ligase</fullName>
    </alternativeName>
    <alternativeName>
        <fullName evidence="4">D-alanylalanine synthetase</fullName>
    </alternativeName>
</protein>
<dbReference type="SUPFAM" id="SSF52440">
    <property type="entry name" value="PreATP-grasp domain"/>
    <property type="match status" value="1"/>
</dbReference>
<comment type="function">
    <text evidence="4">Cell wall formation.</text>
</comment>
<organism evidence="9 10">
    <name type="scientific">Candidatus Zambryskibacteria bacterium RIFCSPLOWO2_01_FULL_39_39</name>
    <dbReference type="NCBI Taxonomy" id="1802758"/>
    <lineage>
        <taxon>Bacteria</taxon>
        <taxon>Candidatus Zambryskiibacteriota</taxon>
    </lineage>
</organism>